<reference evidence="5" key="1">
    <citation type="journal article" date="2023" name="Mol. Biol. Evol.">
        <title>Third-Generation Sequencing Reveals the Adaptive Role of the Epigenome in Three Deep-Sea Polychaetes.</title>
        <authorList>
            <person name="Perez M."/>
            <person name="Aroh O."/>
            <person name="Sun Y."/>
            <person name="Lan Y."/>
            <person name="Juniper S.K."/>
            <person name="Young C.R."/>
            <person name="Angers B."/>
            <person name="Qian P.Y."/>
        </authorList>
    </citation>
    <scope>NUCLEOTIDE SEQUENCE</scope>
    <source>
        <strain evidence="5">P08H-3</strain>
    </source>
</reference>
<dbReference type="CDD" id="cd03587">
    <property type="entry name" value="SOCS"/>
    <property type="match status" value="1"/>
</dbReference>
<keyword evidence="6" id="KW-1185">Reference proteome</keyword>
<dbReference type="Pfam" id="PF00023">
    <property type="entry name" value="Ank"/>
    <property type="match status" value="3"/>
</dbReference>
<dbReference type="PROSITE" id="PS50297">
    <property type="entry name" value="ANK_REP_REGION"/>
    <property type="match status" value="4"/>
</dbReference>
<dbReference type="EMBL" id="JAODUP010001086">
    <property type="protein sequence ID" value="KAK2141529.1"/>
    <property type="molecule type" value="Genomic_DNA"/>
</dbReference>
<dbReference type="PANTHER" id="PTHR24198">
    <property type="entry name" value="ANKYRIN REPEAT AND PROTEIN KINASE DOMAIN-CONTAINING PROTEIN"/>
    <property type="match status" value="1"/>
</dbReference>
<dbReference type="Gene3D" id="1.25.40.20">
    <property type="entry name" value="Ankyrin repeat-containing domain"/>
    <property type="match status" value="3"/>
</dbReference>
<dbReference type="PROSITE" id="PS50225">
    <property type="entry name" value="SOCS"/>
    <property type="match status" value="1"/>
</dbReference>
<feature type="repeat" description="ANK" evidence="3">
    <location>
        <begin position="64"/>
        <end position="96"/>
    </location>
</feature>
<evidence type="ECO:0000313" key="6">
    <source>
        <dbReference type="Proteomes" id="UP001208570"/>
    </source>
</evidence>
<feature type="repeat" description="ANK" evidence="3">
    <location>
        <begin position="132"/>
        <end position="164"/>
    </location>
</feature>
<evidence type="ECO:0000256" key="2">
    <source>
        <dbReference type="ARBA" id="ARBA00023043"/>
    </source>
</evidence>
<feature type="domain" description="SOCS box" evidence="4">
    <location>
        <begin position="358"/>
        <end position="394"/>
    </location>
</feature>
<dbReference type="PANTHER" id="PTHR24198:SF165">
    <property type="entry name" value="ANKYRIN REPEAT-CONTAINING PROTEIN-RELATED"/>
    <property type="match status" value="1"/>
</dbReference>
<dbReference type="InterPro" id="IPR001496">
    <property type="entry name" value="SOCS_box"/>
</dbReference>
<dbReference type="PROSITE" id="PS50088">
    <property type="entry name" value="ANK_REPEAT"/>
    <property type="match status" value="4"/>
</dbReference>
<evidence type="ECO:0000256" key="1">
    <source>
        <dbReference type="ARBA" id="ARBA00022737"/>
    </source>
</evidence>
<organism evidence="5 6">
    <name type="scientific">Paralvinella palmiformis</name>
    <dbReference type="NCBI Taxonomy" id="53620"/>
    <lineage>
        <taxon>Eukaryota</taxon>
        <taxon>Metazoa</taxon>
        <taxon>Spiralia</taxon>
        <taxon>Lophotrochozoa</taxon>
        <taxon>Annelida</taxon>
        <taxon>Polychaeta</taxon>
        <taxon>Sedentaria</taxon>
        <taxon>Canalipalpata</taxon>
        <taxon>Terebellida</taxon>
        <taxon>Terebelliformia</taxon>
        <taxon>Alvinellidae</taxon>
        <taxon>Paralvinella</taxon>
    </lineage>
</organism>
<keyword evidence="2 3" id="KW-0040">ANK repeat</keyword>
<dbReference type="AlphaFoldDB" id="A0AAD9IVP0"/>
<evidence type="ECO:0000259" key="4">
    <source>
        <dbReference type="PROSITE" id="PS50225"/>
    </source>
</evidence>
<proteinExistence type="predicted"/>
<keyword evidence="1" id="KW-0677">Repeat</keyword>
<feature type="repeat" description="ANK" evidence="3">
    <location>
        <begin position="165"/>
        <end position="197"/>
    </location>
</feature>
<dbReference type="InterPro" id="IPR002110">
    <property type="entry name" value="Ankyrin_rpt"/>
</dbReference>
<feature type="repeat" description="ANK" evidence="3">
    <location>
        <begin position="99"/>
        <end position="131"/>
    </location>
</feature>
<evidence type="ECO:0000313" key="5">
    <source>
        <dbReference type="EMBL" id="KAK2141529.1"/>
    </source>
</evidence>
<accession>A0AAD9IVP0</accession>
<name>A0AAD9IVP0_9ANNE</name>
<gene>
    <name evidence="5" type="ORF">LSH36_1086g00020</name>
</gene>
<dbReference type="InterPro" id="IPR036770">
    <property type="entry name" value="Ankyrin_rpt-contain_sf"/>
</dbReference>
<dbReference type="SUPFAM" id="SSF48403">
    <property type="entry name" value="Ankyrin repeat"/>
    <property type="match status" value="1"/>
</dbReference>
<dbReference type="SMART" id="SM00248">
    <property type="entry name" value="ANK"/>
    <property type="match status" value="7"/>
</dbReference>
<sequence length="400" mass="45415">MLAACHSAGVLPFVRRPICQTVWGFNTSRPTFEPIRLHFAINQDNYEEAERQVKQDVDINFIIHGNTPLMLAILRHQYDIVMLLIRHGANVRIPEVYAWKRQPIHLAAMLNQVKVMDALLNHGASIQAADGMQMTPLHWACSYDALETAKLLLDRGAHLETRDDRGKTPLFRAAASNHGHIVGLLRSEGAAVNIQDIYGWSPLHHAVFCSLPVANQLLELNANPNLRDYRGNTVLHLMVQRGDDTNLAILARSDVQFYTRDRKSTTSCTQGVREFLDDKQLLYMLLDYNIDMDVINGHGFTAFDLAVRSGMHAFVRWFINAGAKISLVAWNYPHSWPPSLLDDQSLCELLLRKTTQPVQTLKELCKFSTRKYIYPVVTNNILVLPLPTQLKQYLLIDLDC</sequence>
<evidence type="ECO:0000256" key="3">
    <source>
        <dbReference type="PROSITE-ProRule" id="PRU00023"/>
    </source>
</evidence>
<dbReference type="Proteomes" id="UP001208570">
    <property type="component" value="Unassembled WGS sequence"/>
</dbReference>
<protein>
    <recommendedName>
        <fullName evidence="4">SOCS box domain-containing protein</fullName>
    </recommendedName>
</protein>
<comment type="caution">
    <text evidence="5">The sequence shown here is derived from an EMBL/GenBank/DDBJ whole genome shotgun (WGS) entry which is preliminary data.</text>
</comment>
<dbReference type="Pfam" id="PF12796">
    <property type="entry name" value="Ank_2"/>
    <property type="match status" value="1"/>
</dbReference>